<proteinExistence type="predicted"/>
<dbReference type="GO" id="GO:0003677">
    <property type="term" value="F:DNA binding"/>
    <property type="evidence" value="ECO:0007669"/>
    <property type="project" value="InterPro"/>
</dbReference>
<keyword evidence="2" id="KW-1185">Reference proteome</keyword>
<dbReference type="RefSeq" id="WP_093960529.1">
    <property type="nucleotide sequence ID" value="NZ_NEWD01000016.1"/>
</dbReference>
<protein>
    <submittedName>
        <fullName evidence="1">Uncharacterized protein</fullName>
    </submittedName>
</protein>
<dbReference type="Proteomes" id="UP000215433">
    <property type="component" value="Unassembled WGS sequence"/>
</dbReference>
<sequence>MSMTSAEFKCLRESMGLSQQWAADHWKVSIISVKRWERNYQPPAGIEMDLRALKKRFDREVRIAAAADEDSGLLVPRLDVEAPRDLPAAWHRAIAQRAAEQSGARILYYDDEQDAE</sequence>
<dbReference type="OrthoDB" id="3259824at2"/>
<organism evidence="1 2">
    <name type="scientific">Bifidobacterium vansinderenii</name>
    <dbReference type="NCBI Taxonomy" id="1984871"/>
    <lineage>
        <taxon>Bacteria</taxon>
        <taxon>Bacillati</taxon>
        <taxon>Actinomycetota</taxon>
        <taxon>Actinomycetes</taxon>
        <taxon>Bifidobacteriales</taxon>
        <taxon>Bifidobacteriaceae</taxon>
        <taxon>Bifidobacterium</taxon>
    </lineage>
</organism>
<gene>
    <name evidence="1" type="ORF">Tam10B_1384</name>
</gene>
<name>A0A229VY16_9BIFI</name>
<dbReference type="SUPFAM" id="SSF47413">
    <property type="entry name" value="lambda repressor-like DNA-binding domains"/>
    <property type="match status" value="1"/>
</dbReference>
<accession>A0A229VY16</accession>
<evidence type="ECO:0000313" key="1">
    <source>
        <dbReference type="EMBL" id="OXN00514.1"/>
    </source>
</evidence>
<comment type="caution">
    <text evidence="1">The sequence shown here is derived from an EMBL/GenBank/DDBJ whole genome shotgun (WGS) entry which is preliminary data.</text>
</comment>
<reference evidence="1 2" key="1">
    <citation type="submission" date="2017-05" db="EMBL/GenBank/DDBJ databases">
        <title>Bifidobacterium vansinderenii sp. nov.</title>
        <authorList>
            <person name="Lugli G.A."/>
            <person name="Duranti S."/>
            <person name="Mangifesta M."/>
        </authorList>
    </citation>
    <scope>NUCLEOTIDE SEQUENCE [LARGE SCALE GENOMIC DNA]</scope>
    <source>
        <strain evidence="1 2">Tam10B</strain>
    </source>
</reference>
<evidence type="ECO:0000313" key="2">
    <source>
        <dbReference type="Proteomes" id="UP000215433"/>
    </source>
</evidence>
<dbReference type="InterPro" id="IPR010982">
    <property type="entry name" value="Lambda_DNA-bd_dom_sf"/>
</dbReference>
<dbReference type="InterPro" id="IPR027910">
    <property type="entry name" value="YdiL_sf"/>
</dbReference>
<dbReference type="AlphaFoldDB" id="A0A229VY16"/>
<dbReference type="EMBL" id="NEWD01000016">
    <property type="protein sequence ID" value="OXN00514.1"/>
    <property type="molecule type" value="Genomic_DNA"/>
</dbReference>
<dbReference type="Gene3D" id="1.10.3100.10">
    <property type="entry name" value="Putative cytoplasmic protein"/>
    <property type="match status" value="1"/>
</dbReference>